<proteinExistence type="predicted"/>
<evidence type="ECO:0000256" key="3">
    <source>
        <dbReference type="SAM" id="Phobius"/>
    </source>
</evidence>
<evidence type="ECO:0000313" key="5">
    <source>
        <dbReference type="Proteomes" id="UP001396334"/>
    </source>
</evidence>
<evidence type="ECO:0000313" key="4">
    <source>
        <dbReference type="EMBL" id="KAK8999512.1"/>
    </source>
</evidence>
<evidence type="ECO:0000256" key="1">
    <source>
        <dbReference type="ARBA" id="ARBA00004370"/>
    </source>
</evidence>
<reference evidence="4 5" key="1">
    <citation type="journal article" date="2024" name="G3 (Bethesda)">
        <title>Genome assembly of Hibiscus sabdariffa L. provides insights into metabolisms of medicinal natural products.</title>
        <authorList>
            <person name="Kim T."/>
        </authorList>
    </citation>
    <scope>NUCLEOTIDE SEQUENCE [LARGE SCALE GENOMIC DNA]</scope>
    <source>
        <strain evidence="4">TK-2024</strain>
        <tissue evidence="4">Old leaves</tissue>
    </source>
</reference>
<gene>
    <name evidence="4" type="ORF">V6N11_070673</name>
</gene>
<keyword evidence="3" id="KW-0812">Transmembrane</keyword>
<comment type="caution">
    <text evidence="4">The sequence shown here is derived from an EMBL/GenBank/DDBJ whole genome shotgun (WGS) entry which is preliminary data.</text>
</comment>
<name>A0ABR2QG72_9ROSI</name>
<sequence>MHPLFIADENLHNHQLLLPITGNFPRWPPCEVTDASTALLILLWMSLGNILAIIRIMVGVMLPMQVIPYGTRLFGCKIVVKDEPLSSVSDRFKSNLLSMNPRPVYEVTFLNQLPAEAMCSSEKSPYDVANYVQRILAATLGFECTKFTRKVKYRVLAGNDGTVSYTSLVDQVKKLVSSFKPFLQ</sequence>
<dbReference type="PANTHER" id="PTHR15486">
    <property type="entry name" value="ANCIENT UBIQUITOUS PROTEIN"/>
    <property type="match status" value="1"/>
</dbReference>
<dbReference type="Proteomes" id="UP001396334">
    <property type="component" value="Unassembled WGS sequence"/>
</dbReference>
<protein>
    <submittedName>
        <fullName evidence="4">Uncharacterized protein</fullName>
    </submittedName>
</protein>
<keyword evidence="5" id="KW-1185">Reference proteome</keyword>
<dbReference type="EMBL" id="JBBPBN010000040">
    <property type="protein sequence ID" value="KAK8999512.1"/>
    <property type="molecule type" value="Genomic_DNA"/>
</dbReference>
<feature type="transmembrane region" description="Helical" evidence="3">
    <location>
        <begin position="41"/>
        <end position="62"/>
    </location>
</feature>
<organism evidence="4 5">
    <name type="scientific">Hibiscus sabdariffa</name>
    <name type="common">roselle</name>
    <dbReference type="NCBI Taxonomy" id="183260"/>
    <lineage>
        <taxon>Eukaryota</taxon>
        <taxon>Viridiplantae</taxon>
        <taxon>Streptophyta</taxon>
        <taxon>Embryophyta</taxon>
        <taxon>Tracheophyta</taxon>
        <taxon>Spermatophyta</taxon>
        <taxon>Magnoliopsida</taxon>
        <taxon>eudicotyledons</taxon>
        <taxon>Gunneridae</taxon>
        <taxon>Pentapetalae</taxon>
        <taxon>rosids</taxon>
        <taxon>malvids</taxon>
        <taxon>Malvales</taxon>
        <taxon>Malvaceae</taxon>
        <taxon>Malvoideae</taxon>
        <taxon>Hibiscus</taxon>
    </lineage>
</organism>
<accession>A0ABR2QG72</accession>
<keyword evidence="3" id="KW-1133">Transmembrane helix</keyword>
<dbReference type="PANTHER" id="PTHR15486:SF54">
    <property type="entry name" value="GLYCEROL-3-PHOSPHATE ACYLTRANSFERASE 7"/>
    <property type="match status" value="1"/>
</dbReference>
<evidence type="ECO:0000256" key="2">
    <source>
        <dbReference type="ARBA" id="ARBA00023136"/>
    </source>
</evidence>
<comment type="subcellular location">
    <subcellularLocation>
        <location evidence="1">Membrane</location>
    </subcellularLocation>
</comment>
<keyword evidence="2 3" id="KW-0472">Membrane</keyword>